<dbReference type="InParanoid" id="A8WQD0"/>
<evidence type="ECO:0000313" key="4">
    <source>
        <dbReference type="WormBase" id="CBG01414"/>
    </source>
</evidence>
<dbReference type="CTD" id="8578155"/>
<dbReference type="EMBL" id="HE601256">
    <property type="protein sequence ID" value="CAP22688.2"/>
    <property type="molecule type" value="Genomic_DNA"/>
</dbReference>
<protein>
    <submittedName>
        <fullName evidence="2">Protein CBR-SRT-35</fullName>
    </submittedName>
</protein>
<keyword evidence="1" id="KW-0812">Transmembrane</keyword>
<evidence type="ECO:0000256" key="1">
    <source>
        <dbReference type="SAM" id="Phobius"/>
    </source>
</evidence>
<organism evidence="2 3">
    <name type="scientific">Caenorhabditis briggsae</name>
    <dbReference type="NCBI Taxonomy" id="6238"/>
    <lineage>
        <taxon>Eukaryota</taxon>
        <taxon>Metazoa</taxon>
        <taxon>Ecdysozoa</taxon>
        <taxon>Nematoda</taxon>
        <taxon>Chromadorea</taxon>
        <taxon>Rhabditida</taxon>
        <taxon>Rhabditina</taxon>
        <taxon>Rhabditomorpha</taxon>
        <taxon>Rhabditoidea</taxon>
        <taxon>Rhabditidae</taxon>
        <taxon>Peloderinae</taxon>
        <taxon>Caenorhabditis</taxon>
    </lineage>
</organism>
<feature type="transmembrane region" description="Helical" evidence="1">
    <location>
        <begin position="116"/>
        <end position="138"/>
    </location>
</feature>
<dbReference type="InterPro" id="IPR019425">
    <property type="entry name" value="7TM_GPCR_serpentine_rcpt_Srt"/>
</dbReference>
<keyword evidence="1" id="KW-0472">Membrane</keyword>
<dbReference type="PANTHER" id="PTHR23021">
    <property type="entry name" value="SERPENTINE RECEPTOR, CLASS T"/>
    <property type="match status" value="1"/>
</dbReference>
<dbReference type="Pfam" id="PF10321">
    <property type="entry name" value="7TM_GPCR_Srt"/>
    <property type="match status" value="1"/>
</dbReference>
<dbReference type="eggNOG" id="ENOG502TJV9">
    <property type="taxonomic scope" value="Eukaryota"/>
</dbReference>
<proteinExistence type="predicted"/>
<dbReference type="PANTHER" id="PTHR23021:SF11">
    <property type="entry name" value="SERPENTINE RECEPTOR, CLASS T"/>
    <property type="match status" value="1"/>
</dbReference>
<dbReference type="Proteomes" id="UP000008549">
    <property type="component" value="Unassembled WGS sequence"/>
</dbReference>
<evidence type="ECO:0000313" key="3">
    <source>
        <dbReference type="Proteomes" id="UP000008549"/>
    </source>
</evidence>
<dbReference type="STRING" id="6238.A8WQD0"/>
<dbReference type="RefSeq" id="XP_045091832.1">
    <property type="nucleotide sequence ID" value="XM_045236870.1"/>
</dbReference>
<keyword evidence="1" id="KW-1133">Transmembrane helix</keyword>
<dbReference type="GeneID" id="8578155"/>
<dbReference type="HOGENOM" id="CLU_1541492_0_0_1"/>
<gene>
    <name evidence="2" type="primary">Cbr-srt-35</name>
    <name evidence="4" type="ORF">CBG01414</name>
    <name evidence="2" type="ORF">CBG_01414</name>
</gene>
<sequence>MDPIKGSLTSEQRPTQATTSFNLGNTEMVWLQSTIFFYVPGTSKIVKCSCISARTPEQWSLETGERQPITGTLQIAYGIVVNKIQVFIQSILICAASQGAAVIYVFMNLVNVSPGVIIFGHVLWQFVHGAPVFIYIALNDMIRKRFFAMIKVQKKSNSTVVALSIINHSALVQH</sequence>
<name>A8WQD0_CAEBR</name>
<dbReference type="KEGG" id="cbr:CBG_01414"/>
<accession>A8WQD0</accession>
<reference evidence="2 3" key="1">
    <citation type="journal article" date="2003" name="PLoS Biol.">
        <title>The genome sequence of Caenorhabditis briggsae: a platform for comparative genomics.</title>
        <authorList>
            <person name="Stein L.D."/>
            <person name="Bao Z."/>
            <person name="Blasiar D."/>
            <person name="Blumenthal T."/>
            <person name="Brent M.R."/>
            <person name="Chen N."/>
            <person name="Chinwalla A."/>
            <person name="Clarke L."/>
            <person name="Clee C."/>
            <person name="Coghlan A."/>
            <person name="Coulson A."/>
            <person name="D'Eustachio P."/>
            <person name="Fitch D.H."/>
            <person name="Fulton L.A."/>
            <person name="Fulton R.E."/>
            <person name="Griffiths-Jones S."/>
            <person name="Harris T.W."/>
            <person name="Hillier L.W."/>
            <person name="Kamath R."/>
            <person name="Kuwabara P.E."/>
            <person name="Mardis E.R."/>
            <person name="Marra M.A."/>
            <person name="Miner T.L."/>
            <person name="Minx P."/>
            <person name="Mullikin J.C."/>
            <person name="Plumb R.W."/>
            <person name="Rogers J."/>
            <person name="Schein J.E."/>
            <person name="Sohrmann M."/>
            <person name="Spieth J."/>
            <person name="Stajich J.E."/>
            <person name="Wei C."/>
            <person name="Willey D."/>
            <person name="Wilson R.K."/>
            <person name="Durbin R."/>
            <person name="Waterston R.H."/>
        </authorList>
    </citation>
    <scope>NUCLEOTIDE SEQUENCE [LARGE SCALE GENOMIC DNA]</scope>
    <source>
        <strain evidence="2 3">AF16</strain>
    </source>
</reference>
<keyword evidence="3" id="KW-1185">Reference proteome</keyword>
<dbReference type="WormBase" id="CBG01414">
    <property type="protein sequence ID" value="CBP49593"/>
    <property type="gene ID" value="WBGene00024658"/>
</dbReference>
<reference evidence="2 3" key="2">
    <citation type="journal article" date="2011" name="PLoS Genet.">
        <title>Caenorhabditis briggsae recombinant inbred line genotypes reveal inter-strain incompatibility and the evolution of recombination.</title>
        <authorList>
            <person name="Ross J.A."/>
            <person name="Koboldt D.C."/>
            <person name="Staisch J.E."/>
            <person name="Chamberlin H.M."/>
            <person name="Gupta B.P."/>
            <person name="Miller R.D."/>
            <person name="Baird S.E."/>
            <person name="Haag E.S."/>
        </authorList>
    </citation>
    <scope>NUCLEOTIDE SEQUENCE [LARGE SCALE GENOMIC DNA]</scope>
    <source>
        <strain evidence="2 3">AF16</strain>
    </source>
</reference>
<feature type="transmembrane region" description="Helical" evidence="1">
    <location>
        <begin position="86"/>
        <end position="110"/>
    </location>
</feature>
<dbReference type="AlphaFoldDB" id="A8WQD0"/>
<evidence type="ECO:0000313" key="2">
    <source>
        <dbReference type="EMBL" id="CAP22688.2"/>
    </source>
</evidence>